<gene>
    <name evidence="1" type="ORF">GCM10023213_19650</name>
</gene>
<keyword evidence="2" id="KW-1185">Reference proteome</keyword>
<dbReference type="Proteomes" id="UP001499852">
    <property type="component" value="Unassembled WGS sequence"/>
</dbReference>
<organism evidence="1 2">
    <name type="scientific">Prosthecobacter algae</name>
    <dbReference type="NCBI Taxonomy" id="1144682"/>
    <lineage>
        <taxon>Bacteria</taxon>
        <taxon>Pseudomonadati</taxon>
        <taxon>Verrucomicrobiota</taxon>
        <taxon>Verrucomicrobiia</taxon>
        <taxon>Verrucomicrobiales</taxon>
        <taxon>Verrucomicrobiaceae</taxon>
        <taxon>Prosthecobacter</taxon>
    </lineage>
</organism>
<dbReference type="EMBL" id="BAABIA010000003">
    <property type="protein sequence ID" value="GAA5139252.1"/>
    <property type="molecule type" value="Genomic_DNA"/>
</dbReference>
<evidence type="ECO:0008006" key="3">
    <source>
        <dbReference type="Google" id="ProtNLM"/>
    </source>
</evidence>
<name>A0ABP9P1W2_9BACT</name>
<evidence type="ECO:0000313" key="1">
    <source>
        <dbReference type="EMBL" id="GAA5139252.1"/>
    </source>
</evidence>
<comment type="caution">
    <text evidence="1">The sequence shown here is derived from an EMBL/GenBank/DDBJ whole genome shotgun (WGS) entry which is preliminary data.</text>
</comment>
<proteinExistence type="predicted"/>
<protein>
    <recommendedName>
        <fullName evidence="3">Ribbon-helix-helix CopG family protein</fullName>
    </recommendedName>
</protein>
<sequence length="73" mass="7781">MSTNPQTDERNAVKPMSLRISNELSEDIETASVETGLSKSDIARLALERGLKILRAQLKGTTPEAAAQTAIAA</sequence>
<accession>A0ABP9P1W2</accession>
<evidence type="ECO:0000313" key="2">
    <source>
        <dbReference type="Proteomes" id="UP001499852"/>
    </source>
</evidence>
<reference evidence="2" key="1">
    <citation type="journal article" date="2019" name="Int. J. Syst. Evol. Microbiol.">
        <title>The Global Catalogue of Microorganisms (GCM) 10K type strain sequencing project: providing services to taxonomists for standard genome sequencing and annotation.</title>
        <authorList>
            <consortium name="The Broad Institute Genomics Platform"/>
            <consortium name="The Broad Institute Genome Sequencing Center for Infectious Disease"/>
            <person name="Wu L."/>
            <person name="Ma J."/>
        </authorList>
    </citation>
    <scope>NUCLEOTIDE SEQUENCE [LARGE SCALE GENOMIC DNA]</scope>
    <source>
        <strain evidence="2">JCM 18053</strain>
    </source>
</reference>